<dbReference type="PROSITE" id="PS00061">
    <property type="entry name" value="ADH_SHORT"/>
    <property type="match status" value="1"/>
</dbReference>
<dbReference type="Pfam" id="PF13561">
    <property type="entry name" value="adh_short_C2"/>
    <property type="match status" value="1"/>
</dbReference>
<dbReference type="PANTHER" id="PTHR24321">
    <property type="entry name" value="DEHYDROGENASES, SHORT CHAIN"/>
    <property type="match status" value="1"/>
</dbReference>
<evidence type="ECO:0000256" key="2">
    <source>
        <dbReference type="ARBA" id="ARBA00023002"/>
    </source>
</evidence>
<dbReference type="CDD" id="cd05233">
    <property type="entry name" value="SDR_c"/>
    <property type="match status" value="1"/>
</dbReference>
<dbReference type="SUPFAM" id="SSF51735">
    <property type="entry name" value="NAD(P)-binding Rossmann-fold domains"/>
    <property type="match status" value="1"/>
</dbReference>
<dbReference type="PRINTS" id="PR00081">
    <property type="entry name" value="GDHRDH"/>
</dbReference>
<dbReference type="EMBL" id="RBQF01000251">
    <property type="protein sequence ID" value="RMP06363.1"/>
    <property type="molecule type" value="Genomic_DNA"/>
</dbReference>
<comment type="similarity">
    <text evidence="1">Belongs to the short-chain dehydrogenases/reductases (SDR) family.</text>
</comment>
<comment type="caution">
    <text evidence="3">The sequence shown here is derived from an EMBL/GenBank/DDBJ whole genome shotgun (WGS) entry which is preliminary data.</text>
</comment>
<evidence type="ECO:0008006" key="5">
    <source>
        <dbReference type="Google" id="ProtNLM"/>
    </source>
</evidence>
<dbReference type="InterPro" id="IPR036291">
    <property type="entry name" value="NAD(P)-bd_dom_sf"/>
</dbReference>
<reference evidence="3 4" key="1">
    <citation type="submission" date="2018-08" db="EMBL/GenBank/DDBJ databases">
        <title>Recombination of ecologically and evolutionarily significant loci maintains genetic cohesion in the Pseudomonas syringae species complex.</title>
        <authorList>
            <person name="Dillon M."/>
            <person name="Thakur S."/>
            <person name="Almeida R.N.D."/>
            <person name="Weir B.S."/>
            <person name="Guttman D.S."/>
        </authorList>
    </citation>
    <scope>NUCLEOTIDE SEQUENCE [LARGE SCALE GENOMIC DNA]</scope>
    <source>
        <strain evidence="3 4">ICMP 3555</strain>
    </source>
</reference>
<name>A0A3M3W7L0_PSEMA</name>
<dbReference type="NCBIfam" id="NF005559">
    <property type="entry name" value="PRK07231.1"/>
    <property type="match status" value="1"/>
</dbReference>
<proteinExistence type="inferred from homology"/>
<protein>
    <recommendedName>
        <fullName evidence="5">Short-chain dehydrogenase</fullName>
    </recommendedName>
</protein>
<accession>A0A3M3W7L0</accession>
<dbReference type="AlphaFoldDB" id="A0A3M3W7L0"/>
<dbReference type="PANTHER" id="PTHR24321:SF8">
    <property type="entry name" value="ESTRADIOL 17-BETA-DEHYDROGENASE 8-RELATED"/>
    <property type="match status" value="1"/>
</dbReference>
<dbReference type="RefSeq" id="WP_064052506.1">
    <property type="nucleotide sequence ID" value="NZ_RBPW01000315.1"/>
</dbReference>
<keyword evidence="2" id="KW-0560">Oxidoreductase</keyword>
<sequence length="253" mass="26638">MELHNKVCIVTGAASGIGKAVATLFAKNGASVIVADMNIEAARATADEIDAFAIACNVAVNADVQSMVETVIEHFGRIDVLVNNAGFGMTGNVVTIEEEDWDRLMSVNLKGMFLCAKHVVPVMARQKSGSIINTTSYTATSAIANRTAYVASKGGVSALTRAMALDHAADGIRVNAVAPGTIDSPYFDRIFAQSDNPQALRAAFDARAVLNRMGRPEEIAEAFLFLASDRSRFATGSILTVDGGSSIGNHLVD</sequence>
<organism evidence="3 4">
    <name type="scientific">Pseudomonas marginalis pv. marginalis</name>
    <dbReference type="NCBI Taxonomy" id="97473"/>
    <lineage>
        <taxon>Bacteria</taxon>
        <taxon>Pseudomonadati</taxon>
        <taxon>Pseudomonadota</taxon>
        <taxon>Gammaproteobacteria</taxon>
        <taxon>Pseudomonadales</taxon>
        <taxon>Pseudomonadaceae</taxon>
        <taxon>Pseudomonas</taxon>
    </lineage>
</organism>
<dbReference type="PRINTS" id="PR00080">
    <property type="entry name" value="SDRFAMILY"/>
</dbReference>
<gene>
    <name evidence="3" type="ORF">ALQ29_01250</name>
</gene>
<dbReference type="FunFam" id="3.40.50.720:FF:000084">
    <property type="entry name" value="Short-chain dehydrogenase reductase"/>
    <property type="match status" value="1"/>
</dbReference>
<dbReference type="InterPro" id="IPR002347">
    <property type="entry name" value="SDR_fam"/>
</dbReference>
<dbReference type="Proteomes" id="UP000276587">
    <property type="component" value="Unassembled WGS sequence"/>
</dbReference>
<dbReference type="GO" id="GO:0016491">
    <property type="term" value="F:oxidoreductase activity"/>
    <property type="evidence" value="ECO:0007669"/>
    <property type="project" value="UniProtKB-KW"/>
</dbReference>
<keyword evidence="4" id="KW-1185">Reference proteome</keyword>
<evidence type="ECO:0000313" key="3">
    <source>
        <dbReference type="EMBL" id="RMP06363.1"/>
    </source>
</evidence>
<evidence type="ECO:0000313" key="4">
    <source>
        <dbReference type="Proteomes" id="UP000276587"/>
    </source>
</evidence>
<dbReference type="InterPro" id="IPR020904">
    <property type="entry name" value="Sc_DH/Rdtase_CS"/>
</dbReference>
<dbReference type="Gene3D" id="3.40.50.720">
    <property type="entry name" value="NAD(P)-binding Rossmann-like Domain"/>
    <property type="match status" value="1"/>
</dbReference>
<dbReference type="NCBIfam" id="NF004791">
    <property type="entry name" value="PRK06138.1"/>
    <property type="match status" value="1"/>
</dbReference>
<evidence type="ECO:0000256" key="1">
    <source>
        <dbReference type="ARBA" id="ARBA00006484"/>
    </source>
</evidence>